<dbReference type="AlphaFoldDB" id="A0A8D5GB93"/>
<evidence type="ECO:0000313" key="2">
    <source>
        <dbReference type="Proteomes" id="UP000826722"/>
    </source>
</evidence>
<dbReference type="RefSeq" id="WP_221764892.1">
    <property type="nucleotide sequence ID" value="NZ_AP024110.1"/>
</dbReference>
<dbReference type="Proteomes" id="UP000826722">
    <property type="component" value="Chromosome"/>
</dbReference>
<gene>
    <name evidence="1" type="ORF">ZMTM_06070</name>
</gene>
<dbReference type="EMBL" id="AP024110">
    <property type="protein sequence ID" value="BCM24348.1"/>
    <property type="molecule type" value="Genomic_DNA"/>
</dbReference>
<organism evidence="1 2">
    <name type="scientific">Methyloradius palustris</name>
    <dbReference type="NCBI Taxonomy" id="2778876"/>
    <lineage>
        <taxon>Bacteria</taxon>
        <taxon>Pseudomonadati</taxon>
        <taxon>Pseudomonadota</taxon>
        <taxon>Betaproteobacteria</taxon>
        <taxon>Nitrosomonadales</taxon>
        <taxon>Methylophilaceae</taxon>
        <taxon>Methyloradius</taxon>
    </lineage>
</organism>
<proteinExistence type="predicted"/>
<reference evidence="1" key="1">
    <citation type="journal article" date="2021" name="Arch. Microbiol.">
        <title>Methyloradius palustris gen. nov., sp. nov., a methanol-oxidizing bacterium isolated from snow.</title>
        <authorList>
            <person name="Miyadera T."/>
            <person name="Kojima H."/>
            <person name="Fukui M."/>
        </authorList>
    </citation>
    <scope>NUCLEOTIDE SEQUENCE</scope>
    <source>
        <strain evidence="1">Zm11</strain>
    </source>
</reference>
<sequence length="73" mass="8092">MKFGNSSAGKKSKSPTYKVVTITTKNDKPPHEELTHYELEHIESGTRLGKEYATLEAAELACEDINEKGNIPD</sequence>
<evidence type="ECO:0000313" key="1">
    <source>
        <dbReference type="EMBL" id="BCM24348.1"/>
    </source>
</evidence>
<dbReference type="KEGG" id="mpau:ZMTM_06070"/>
<keyword evidence="2" id="KW-1185">Reference proteome</keyword>
<accession>A0A8D5GB93</accession>
<name>A0A8D5GB93_9PROT</name>
<protein>
    <submittedName>
        <fullName evidence="1">Uncharacterized protein</fullName>
    </submittedName>
</protein>